<dbReference type="OrthoDB" id="2789670at2759"/>
<dbReference type="PANTHER" id="PTHR46300:SF7">
    <property type="entry name" value="P450, PUTATIVE (EUROFUNG)-RELATED"/>
    <property type="match status" value="1"/>
</dbReference>
<dbReference type="PROSITE" id="PS00086">
    <property type="entry name" value="CYTOCHROME_P450"/>
    <property type="match status" value="1"/>
</dbReference>
<keyword evidence="3 8" id="KW-0349">Heme</keyword>
<evidence type="ECO:0000256" key="4">
    <source>
        <dbReference type="ARBA" id="ARBA00022723"/>
    </source>
</evidence>
<keyword evidence="6 8" id="KW-0408">Iron</keyword>
<evidence type="ECO:0000256" key="8">
    <source>
        <dbReference type="PIRSR" id="PIRSR602401-1"/>
    </source>
</evidence>
<evidence type="ECO:0000256" key="3">
    <source>
        <dbReference type="ARBA" id="ARBA00022617"/>
    </source>
</evidence>
<dbReference type="InterPro" id="IPR036396">
    <property type="entry name" value="Cyt_P450_sf"/>
</dbReference>
<dbReference type="SUPFAM" id="SSF48264">
    <property type="entry name" value="Cytochrome P450"/>
    <property type="match status" value="1"/>
</dbReference>
<evidence type="ECO:0000313" key="10">
    <source>
        <dbReference type="EMBL" id="KZZ90809.1"/>
    </source>
</evidence>
<dbReference type="GO" id="GO:0016705">
    <property type="term" value="F:oxidoreductase activity, acting on paired donors, with incorporation or reduction of molecular oxygen"/>
    <property type="evidence" value="ECO:0007669"/>
    <property type="project" value="InterPro"/>
</dbReference>
<dbReference type="PRINTS" id="PR00385">
    <property type="entry name" value="P450"/>
</dbReference>
<dbReference type="PANTHER" id="PTHR46300">
    <property type="entry name" value="P450, PUTATIVE (EUROFUNG)-RELATED-RELATED"/>
    <property type="match status" value="1"/>
</dbReference>
<comment type="cofactor">
    <cofactor evidence="1 8">
        <name>heme</name>
        <dbReference type="ChEBI" id="CHEBI:30413"/>
    </cofactor>
</comment>
<dbReference type="CDD" id="cd11065">
    <property type="entry name" value="CYP64-like"/>
    <property type="match status" value="1"/>
</dbReference>
<evidence type="ECO:0000256" key="6">
    <source>
        <dbReference type="ARBA" id="ARBA00023004"/>
    </source>
</evidence>
<proteinExistence type="inferred from homology"/>
<evidence type="ECO:0000256" key="2">
    <source>
        <dbReference type="ARBA" id="ARBA00010617"/>
    </source>
</evidence>
<evidence type="ECO:0000256" key="5">
    <source>
        <dbReference type="ARBA" id="ARBA00023002"/>
    </source>
</evidence>
<feature type="binding site" description="axial binding residue" evidence="8">
    <location>
        <position position="435"/>
    </location>
    <ligand>
        <name>heme</name>
        <dbReference type="ChEBI" id="CHEBI:30413"/>
    </ligand>
    <ligandPart>
        <name>Fe</name>
        <dbReference type="ChEBI" id="CHEBI:18248"/>
    </ligandPart>
</feature>
<name>A0A167Y3B7_9HYPO</name>
<dbReference type="AlphaFoldDB" id="A0A167Y3B7"/>
<dbReference type="InterPro" id="IPR002401">
    <property type="entry name" value="Cyt_P450_E_grp-I"/>
</dbReference>
<organism evidence="10 11">
    <name type="scientific">Moelleriella libera RCEF 2490</name>
    <dbReference type="NCBI Taxonomy" id="1081109"/>
    <lineage>
        <taxon>Eukaryota</taxon>
        <taxon>Fungi</taxon>
        <taxon>Dikarya</taxon>
        <taxon>Ascomycota</taxon>
        <taxon>Pezizomycotina</taxon>
        <taxon>Sordariomycetes</taxon>
        <taxon>Hypocreomycetidae</taxon>
        <taxon>Hypocreales</taxon>
        <taxon>Clavicipitaceae</taxon>
        <taxon>Moelleriella</taxon>
    </lineage>
</organism>
<dbReference type="Proteomes" id="UP000078544">
    <property type="component" value="Unassembled WGS sequence"/>
</dbReference>
<keyword evidence="4 8" id="KW-0479">Metal-binding</keyword>
<protein>
    <submittedName>
        <fullName evidence="10">Cytochrome P450</fullName>
    </submittedName>
</protein>
<evidence type="ECO:0000256" key="7">
    <source>
        <dbReference type="ARBA" id="ARBA00023033"/>
    </source>
</evidence>
<reference evidence="10 11" key="1">
    <citation type="journal article" date="2016" name="Genome Biol. Evol.">
        <title>Divergent and convergent evolution of fungal pathogenicity.</title>
        <authorList>
            <person name="Shang Y."/>
            <person name="Xiao G."/>
            <person name="Zheng P."/>
            <person name="Cen K."/>
            <person name="Zhan S."/>
            <person name="Wang C."/>
        </authorList>
    </citation>
    <scope>NUCLEOTIDE SEQUENCE [LARGE SCALE GENOMIC DNA]</scope>
    <source>
        <strain evidence="10 11">RCEF 2490</strain>
    </source>
</reference>
<keyword evidence="11" id="KW-1185">Reference proteome</keyword>
<dbReference type="InterPro" id="IPR050364">
    <property type="entry name" value="Cytochrome_P450_fung"/>
</dbReference>
<dbReference type="EMBL" id="AZGY01000020">
    <property type="protein sequence ID" value="KZZ90809.1"/>
    <property type="molecule type" value="Genomic_DNA"/>
</dbReference>
<sequence length="527" mass="59297">MQYLLAFLGTALLVFSVRYYIKARSNARHPPPPGPRPIPVIGNVLDLPDEKGPEHEHWIKFKDLYGSISSVTVLGQTLVLLQEKQAVEDILEKTSKKTSGRPGFTFAKMAGYGTYLSALQYDASWRIQRKILHQYMGTEKLAAQFNDIQDVESRRLLLRTVSDPGRLIQHFATLTGAVILKATYDYNVEPNGSDPLVELIDDMMVGFSIAFVPLSWMVDLLPSLRFLPWLSFQKTARRLRAINYRVLTEAYSFVKRQMARGTYKPSITSGLIGQYKERFESDPGLEVAVQSAVAFTYGAGADTTSASLHGFVLSMVRNPEVQKKAQEEIDRVIGSERLPNADDRDSLLYVSALVQEVMRWFPIVPANTTHAVDEEFHYNGYRFPKGSYITVSNWAILHDPQTYPDPFSFTPERFLEPRNEPSPANWAFGHGRRVCPGRYLADGTLFVTISRLLATFSIERALDEKANPLDAKIGYTPGLVSHPTDFPFAIKPRSAAHAEFVRSLEKDYPWEDGHAKLLQEVAGKTSV</sequence>
<dbReference type="PRINTS" id="PR00463">
    <property type="entry name" value="EP450I"/>
</dbReference>
<dbReference type="STRING" id="1081109.A0A167Y3B7"/>
<dbReference type="Pfam" id="PF00067">
    <property type="entry name" value="p450"/>
    <property type="match status" value="1"/>
</dbReference>
<keyword evidence="5 9" id="KW-0560">Oxidoreductase</keyword>
<evidence type="ECO:0000256" key="1">
    <source>
        <dbReference type="ARBA" id="ARBA00001971"/>
    </source>
</evidence>
<dbReference type="InterPro" id="IPR017972">
    <property type="entry name" value="Cyt_P450_CS"/>
</dbReference>
<evidence type="ECO:0000313" key="11">
    <source>
        <dbReference type="Proteomes" id="UP000078544"/>
    </source>
</evidence>
<evidence type="ECO:0000256" key="9">
    <source>
        <dbReference type="RuleBase" id="RU000461"/>
    </source>
</evidence>
<dbReference type="GO" id="GO:0004497">
    <property type="term" value="F:monooxygenase activity"/>
    <property type="evidence" value="ECO:0007669"/>
    <property type="project" value="UniProtKB-KW"/>
</dbReference>
<dbReference type="GO" id="GO:0020037">
    <property type="term" value="F:heme binding"/>
    <property type="evidence" value="ECO:0007669"/>
    <property type="project" value="InterPro"/>
</dbReference>
<comment type="caution">
    <text evidence="10">The sequence shown here is derived from an EMBL/GenBank/DDBJ whole genome shotgun (WGS) entry which is preliminary data.</text>
</comment>
<dbReference type="GO" id="GO:0005506">
    <property type="term" value="F:iron ion binding"/>
    <property type="evidence" value="ECO:0007669"/>
    <property type="project" value="InterPro"/>
</dbReference>
<accession>A0A167Y3B7</accession>
<comment type="similarity">
    <text evidence="2 9">Belongs to the cytochrome P450 family.</text>
</comment>
<dbReference type="InterPro" id="IPR001128">
    <property type="entry name" value="Cyt_P450"/>
</dbReference>
<keyword evidence="7 9" id="KW-0503">Monooxygenase</keyword>
<gene>
    <name evidence="10" type="ORF">AAL_07035</name>
</gene>
<dbReference type="Gene3D" id="1.10.630.10">
    <property type="entry name" value="Cytochrome P450"/>
    <property type="match status" value="1"/>
</dbReference>